<dbReference type="GO" id="GO:0009055">
    <property type="term" value="F:electron transfer activity"/>
    <property type="evidence" value="ECO:0007669"/>
    <property type="project" value="InterPro"/>
</dbReference>
<dbReference type="GO" id="GO:0016491">
    <property type="term" value="F:oxidoreductase activity"/>
    <property type="evidence" value="ECO:0007669"/>
    <property type="project" value="InterPro"/>
</dbReference>
<accession>A0A133XVA1</accession>
<dbReference type="STRING" id="1393034.HMPREF3192_00736"/>
<protein>
    <submittedName>
        <fullName evidence="2">Metallo-beta-lactamase domain protein</fullName>
    </submittedName>
</protein>
<feature type="domain" description="Metallo-beta-lactamase" evidence="1">
    <location>
        <begin position="39"/>
        <end position="209"/>
    </location>
</feature>
<dbReference type="InterPro" id="IPR029039">
    <property type="entry name" value="Flavoprotein-like_sf"/>
</dbReference>
<dbReference type="AlphaFoldDB" id="A0A133XVA1"/>
<dbReference type="EMBL" id="LSCR01000011">
    <property type="protein sequence ID" value="KXB34839.1"/>
    <property type="molecule type" value="Genomic_DNA"/>
</dbReference>
<comment type="caution">
    <text evidence="2">The sequence shown here is derived from an EMBL/GenBank/DDBJ whole genome shotgun (WGS) entry which is preliminary data.</text>
</comment>
<proteinExistence type="predicted"/>
<evidence type="ECO:0000313" key="2">
    <source>
        <dbReference type="EMBL" id="KXB34839.1"/>
    </source>
</evidence>
<dbReference type="PIRSF" id="PIRSF005243">
    <property type="entry name" value="ROO"/>
    <property type="match status" value="1"/>
</dbReference>
<dbReference type="SUPFAM" id="SSF52218">
    <property type="entry name" value="Flavoproteins"/>
    <property type="match status" value="1"/>
</dbReference>
<dbReference type="GO" id="GO:0010181">
    <property type="term" value="F:FMN binding"/>
    <property type="evidence" value="ECO:0007669"/>
    <property type="project" value="InterPro"/>
</dbReference>
<sequence>MRLFMHMIREVCEDTFWIGASDYRLVMFENSYRIPDGMAYNSYVILDEKTCLLDGVDDVVAARFRENLLHVLGGRALDYMIINHMEPDHAAQIPWLHDRFPEMKLVGTKKAFDLLRQFHHIDPEPFSIVVTEGATLELGKHILQFVTAPMVHWPEVMVSFDLATGALFSADAFGEFGALGGNLFADEVSWEAAWLFRARRYYTNIVGKYGANMQNLLKKAAQLPISLICPLHGHVWRHDLDLILDAYQKWSTYTPEEKTIVMYCGSIYGGTEQATEILAQQLSQRGVRNIHIYNVATADMATMVSEAFRASHLVFASSTHDLDMFSAIRDLIAELRLHALQKRHVALIENGSWAPRAAALMTEQFAKMKDIELLQPTVSVRSSVDEKTVEQLGLLADALARSLDETSIRMA</sequence>
<dbReference type="SUPFAM" id="SSF56281">
    <property type="entry name" value="Metallo-hydrolase/oxidoreductase"/>
    <property type="match status" value="1"/>
</dbReference>
<gene>
    <name evidence="2" type="ORF">HMPREF3192_00736</name>
</gene>
<reference evidence="3" key="1">
    <citation type="submission" date="2016-01" db="EMBL/GenBank/DDBJ databases">
        <authorList>
            <person name="Mitreva M."/>
            <person name="Pepin K.H."/>
            <person name="Mihindukulasuriya K.A."/>
            <person name="Fulton R."/>
            <person name="Fronick C."/>
            <person name="O'Laughlin M."/>
            <person name="Miner T."/>
            <person name="Herter B."/>
            <person name="Rosa B.A."/>
            <person name="Cordes M."/>
            <person name="Tomlinson C."/>
            <person name="Wollam A."/>
            <person name="Palsikar V.B."/>
            <person name="Mardis E.R."/>
            <person name="Wilson R.K."/>
        </authorList>
    </citation>
    <scope>NUCLEOTIDE SEQUENCE [LARGE SCALE GENOMIC DNA]</scope>
    <source>
        <strain evidence="3">DNF00019</strain>
    </source>
</reference>
<evidence type="ECO:0000313" key="3">
    <source>
        <dbReference type="Proteomes" id="UP000070675"/>
    </source>
</evidence>
<dbReference type="InterPro" id="IPR045761">
    <property type="entry name" value="ODP_dom"/>
</dbReference>
<name>A0A133XVA1_9ACTN</name>
<keyword evidence="3" id="KW-1185">Reference proteome</keyword>
<dbReference type="PANTHER" id="PTHR43717">
    <property type="entry name" value="ANAEROBIC NITRIC OXIDE REDUCTASE FLAVORUBREDOXIN"/>
    <property type="match status" value="1"/>
</dbReference>
<dbReference type="Proteomes" id="UP000070675">
    <property type="component" value="Unassembled WGS sequence"/>
</dbReference>
<organism evidence="2 3">
    <name type="scientific">Atopobium deltae</name>
    <dbReference type="NCBI Taxonomy" id="1393034"/>
    <lineage>
        <taxon>Bacteria</taxon>
        <taxon>Bacillati</taxon>
        <taxon>Actinomycetota</taxon>
        <taxon>Coriobacteriia</taxon>
        <taxon>Coriobacteriales</taxon>
        <taxon>Atopobiaceae</taxon>
        <taxon>Atopobium</taxon>
    </lineage>
</organism>
<dbReference type="Pfam" id="PF19583">
    <property type="entry name" value="ODP"/>
    <property type="match status" value="1"/>
</dbReference>
<dbReference type="Gene3D" id="3.40.50.360">
    <property type="match status" value="1"/>
</dbReference>
<dbReference type="GO" id="GO:0046872">
    <property type="term" value="F:metal ion binding"/>
    <property type="evidence" value="ECO:0007669"/>
    <property type="project" value="InterPro"/>
</dbReference>
<dbReference type="InterPro" id="IPR001279">
    <property type="entry name" value="Metallo-B-lactamas"/>
</dbReference>
<dbReference type="Gene3D" id="3.60.15.10">
    <property type="entry name" value="Ribonuclease Z/Hydroxyacylglutathione hydrolase-like"/>
    <property type="match status" value="1"/>
</dbReference>
<evidence type="ECO:0000259" key="1">
    <source>
        <dbReference type="SMART" id="SM00849"/>
    </source>
</evidence>
<dbReference type="PATRIC" id="fig|1393034.3.peg.709"/>
<dbReference type="InterPro" id="IPR016440">
    <property type="entry name" value="Rubredoxin-O_OxRdtase"/>
</dbReference>
<dbReference type="SMART" id="SM00849">
    <property type="entry name" value="Lactamase_B"/>
    <property type="match status" value="1"/>
</dbReference>
<dbReference type="InterPro" id="IPR036866">
    <property type="entry name" value="RibonucZ/Hydroxyglut_hydro"/>
</dbReference>
<dbReference type="CDD" id="cd07709">
    <property type="entry name" value="flavodiiron_proteins_MBL-fold"/>
    <property type="match status" value="1"/>
</dbReference>
<dbReference type="PANTHER" id="PTHR43717:SF1">
    <property type="entry name" value="ANAEROBIC NITRIC OXIDE REDUCTASE FLAVORUBREDOXIN"/>
    <property type="match status" value="1"/>
</dbReference>